<evidence type="ECO:0000313" key="2">
    <source>
        <dbReference type="Proteomes" id="UP000579647"/>
    </source>
</evidence>
<name>A0A840W814_9ACTN</name>
<proteinExistence type="predicted"/>
<gene>
    <name evidence="1" type="ORF">HNR07_002650</name>
</gene>
<dbReference type="AlphaFoldDB" id="A0A840W814"/>
<dbReference type="Proteomes" id="UP000579647">
    <property type="component" value="Unassembled WGS sequence"/>
</dbReference>
<sequence length="177" mass="19451">MILYQELERAQAPVGDGRIWRDWQAGLPGPVTLKAIHRVIPGVYHGPAFDAVWMVLALQAALPGRFAYRGKVGIGAAAAQSANEHRVQKIVTAARQGRRETLLNTLVEIAKTTRPHAGAVRLGMKNWVEDTANALSGDPDKVATVCRRWTVEYSMDINKQLDSDQGEEEEEMADAHA</sequence>
<keyword evidence="2" id="KW-1185">Reference proteome</keyword>
<evidence type="ECO:0000313" key="1">
    <source>
        <dbReference type="EMBL" id="MBB5491513.1"/>
    </source>
</evidence>
<protein>
    <submittedName>
        <fullName evidence="1">Uncharacterized protein</fullName>
    </submittedName>
</protein>
<comment type="caution">
    <text evidence="1">The sequence shown here is derived from an EMBL/GenBank/DDBJ whole genome shotgun (WGS) entry which is preliminary data.</text>
</comment>
<dbReference type="EMBL" id="JACHDO010000001">
    <property type="protein sequence ID" value="MBB5491513.1"/>
    <property type="molecule type" value="Genomic_DNA"/>
</dbReference>
<reference evidence="1 2" key="1">
    <citation type="submission" date="2020-08" db="EMBL/GenBank/DDBJ databases">
        <title>Sequencing the genomes of 1000 actinobacteria strains.</title>
        <authorList>
            <person name="Klenk H.-P."/>
        </authorList>
    </citation>
    <scope>NUCLEOTIDE SEQUENCE [LARGE SCALE GENOMIC DNA]</scope>
    <source>
        <strain evidence="1 2">DSM 44598</strain>
    </source>
</reference>
<organism evidence="1 2">
    <name type="scientific">Nocardiopsis metallicus</name>
    <dbReference type="NCBI Taxonomy" id="179819"/>
    <lineage>
        <taxon>Bacteria</taxon>
        <taxon>Bacillati</taxon>
        <taxon>Actinomycetota</taxon>
        <taxon>Actinomycetes</taxon>
        <taxon>Streptosporangiales</taxon>
        <taxon>Nocardiopsidaceae</taxon>
        <taxon>Nocardiopsis</taxon>
    </lineage>
</organism>
<dbReference type="RefSeq" id="WP_184365191.1">
    <property type="nucleotide sequence ID" value="NZ_BAAAKM010000064.1"/>
</dbReference>
<accession>A0A840W814</accession>